<evidence type="ECO:0000313" key="8">
    <source>
        <dbReference type="Ensembl" id="ENSCINP00000010295.3"/>
    </source>
</evidence>
<dbReference type="GeneTree" id="ENSGT00940000155336"/>
<name>F6WL94_CIOIN</name>
<reference evidence="8" key="3">
    <citation type="submission" date="2025-08" db="UniProtKB">
        <authorList>
            <consortium name="Ensembl"/>
        </authorList>
    </citation>
    <scope>IDENTIFICATION</scope>
</reference>
<dbReference type="GeneID" id="100175194"/>
<dbReference type="STRING" id="7719.ENSCINP00000010295"/>
<dbReference type="AlphaFoldDB" id="F6WL94"/>
<evidence type="ECO:0000256" key="5">
    <source>
        <dbReference type="ARBA" id="ARBA00023101"/>
    </source>
</evidence>
<dbReference type="FunFam" id="1.10.1280.10:FF:000014">
    <property type="entry name" value="hemocyanin A-type, units Ode to Odg-like"/>
    <property type="match status" value="1"/>
</dbReference>
<evidence type="ECO:0000256" key="4">
    <source>
        <dbReference type="ARBA" id="ARBA00023008"/>
    </source>
</evidence>
<feature type="domain" description="Tyrosinase copper-binding" evidence="7">
    <location>
        <begin position="183"/>
        <end position="397"/>
    </location>
</feature>
<dbReference type="Gene3D" id="1.10.1280.10">
    <property type="entry name" value="Di-copper center containing domain from catechol oxidase"/>
    <property type="match status" value="1"/>
</dbReference>
<evidence type="ECO:0000313" key="9">
    <source>
        <dbReference type="Proteomes" id="UP000008144"/>
    </source>
</evidence>
<accession>A0A1W2WK71</accession>
<dbReference type="GO" id="GO:0031410">
    <property type="term" value="C:cytoplasmic vesicle"/>
    <property type="evidence" value="ECO:0007669"/>
    <property type="project" value="UniProtKB-ARBA"/>
</dbReference>
<dbReference type="InterPro" id="IPR036383">
    <property type="entry name" value="TSP1_rpt_sf"/>
</dbReference>
<evidence type="ECO:0000256" key="3">
    <source>
        <dbReference type="ARBA" id="ARBA00022723"/>
    </source>
</evidence>
<dbReference type="InParanoid" id="F6WL94"/>
<dbReference type="EMBL" id="EAAA01001986">
    <property type="status" value="NOT_ANNOTATED_CDS"/>
    <property type="molecule type" value="Genomic_DNA"/>
</dbReference>
<dbReference type="GO" id="GO:0004503">
    <property type="term" value="F:tyrosinase activity"/>
    <property type="evidence" value="ECO:0000318"/>
    <property type="project" value="GO_Central"/>
</dbReference>
<dbReference type="GO" id="GO:0042438">
    <property type="term" value="P:melanin biosynthetic process"/>
    <property type="evidence" value="ECO:0007669"/>
    <property type="project" value="UniProtKB-KW"/>
</dbReference>
<feature type="signal peptide" evidence="6">
    <location>
        <begin position="1"/>
        <end position="23"/>
    </location>
</feature>
<sequence>MYSRFSFFIGLLMVCESFLLVRARGNPTYAVTFNKEKLKSQAFLPVINGVDCDRIKDRTYCWVNCEQDQVGYSDHCCRCVCRRGFALGTDRRSCIRVSWTPWESWTPCLSTEWGGLETRSRRCRTKHATDATGRCVGAGSQSRTCSNITKPFFIRKNIRSLTEEETFDILQAMAQFKQDNSTNGYTNIVSWHGWPYRCPWNKKFIGHKDGHCSWHSDLRFCAWHRLIMVQLEMGLSKYLRNKTLGIPYWDWTESDWDDIPFYFRNITIHDPYINQTYPNPFNPSVMPGHKPINGIPYPVHAQRSMSISGLLASNYMLRGTIRSLLANNYQFFDDQFEQNPHNQIHRCFCNDSNNEVILPNNTRPICDYGMPIATYAGWDPAFLLHHSQVERIYALYRLLRERLGIQDWTQERMIHGYEILAKQFNSTKEHLEKLRKGIYFKFNMPLSPFCNATMNPNHVTGRNGTWTTAGSYHYEQLFGYRYDNFNLDRKPWQVLLADMKLKLKRPNWDEDSAPFVSLLKPSLGVIMKSTSYPLISLNKCTGKYTHFLPLKK</sequence>
<dbReference type="InterPro" id="IPR050316">
    <property type="entry name" value="Tyrosinase/Hemocyanin"/>
</dbReference>
<keyword evidence="6" id="KW-0732">Signal</keyword>
<dbReference type="OrthoDB" id="6416965at2759"/>
<dbReference type="InterPro" id="IPR008922">
    <property type="entry name" value="Di-copper_centre_dom_sf"/>
</dbReference>
<keyword evidence="9" id="KW-1185">Reference proteome</keyword>
<dbReference type="Ensembl" id="ENSCINT00000010295.3">
    <property type="protein sequence ID" value="ENSCINP00000010295.3"/>
    <property type="gene ID" value="ENSCING00000005005.3"/>
</dbReference>
<keyword evidence="4" id="KW-0186">Copper</keyword>
<dbReference type="Pfam" id="PF00264">
    <property type="entry name" value="Tyrosinase"/>
    <property type="match status" value="1"/>
</dbReference>
<dbReference type="PANTHER" id="PTHR11474">
    <property type="entry name" value="TYROSINASE FAMILY MEMBER"/>
    <property type="match status" value="1"/>
</dbReference>
<reference evidence="8" key="4">
    <citation type="submission" date="2025-09" db="UniProtKB">
        <authorList>
            <consortium name="Ensembl"/>
        </authorList>
    </citation>
    <scope>IDENTIFICATION</scope>
</reference>
<comment type="subcellular location">
    <subcellularLocation>
        <location evidence="1">Melanosome membrane</location>
        <topology evidence="1">Single-pass type I membrane protein</topology>
    </subcellularLocation>
</comment>
<dbReference type="KEGG" id="cin:100175194"/>
<dbReference type="Gene3D" id="2.20.100.10">
    <property type="entry name" value="Thrombospondin type-1 (TSP1) repeat"/>
    <property type="match status" value="1"/>
</dbReference>
<dbReference type="RefSeq" id="XP_002130497.1">
    <property type="nucleotide sequence ID" value="XM_002130461.5"/>
</dbReference>
<organism evidence="8 9">
    <name type="scientific">Ciona intestinalis</name>
    <name type="common">Transparent sea squirt</name>
    <name type="synonym">Ascidia intestinalis</name>
    <dbReference type="NCBI Taxonomy" id="7719"/>
    <lineage>
        <taxon>Eukaryota</taxon>
        <taxon>Metazoa</taxon>
        <taxon>Chordata</taxon>
        <taxon>Tunicata</taxon>
        <taxon>Ascidiacea</taxon>
        <taxon>Phlebobranchia</taxon>
        <taxon>Cionidae</taxon>
        <taxon>Ciona</taxon>
    </lineage>
</organism>
<reference evidence="8" key="2">
    <citation type="journal article" date="2008" name="Genome Biol.">
        <title>Improved genome assembly and evidence-based global gene model set for the chordate Ciona intestinalis: new insight into intron and operon populations.</title>
        <authorList>
            <person name="Satou Y."/>
            <person name="Mineta K."/>
            <person name="Ogasawara M."/>
            <person name="Sasakura Y."/>
            <person name="Shoguchi E."/>
            <person name="Ueno K."/>
            <person name="Yamada L."/>
            <person name="Matsumoto J."/>
            <person name="Wasserscheid J."/>
            <person name="Dewar K."/>
            <person name="Wiley G.B."/>
            <person name="Macmil S.L."/>
            <person name="Roe B.A."/>
            <person name="Zeller R.W."/>
            <person name="Hastings K.E."/>
            <person name="Lemaire P."/>
            <person name="Lindquist E."/>
            <person name="Endo T."/>
            <person name="Hotta K."/>
            <person name="Inaba K."/>
        </authorList>
    </citation>
    <scope>NUCLEOTIDE SEQUENCE [LARGE SCALE GENOMIC DNA]</scope>
    <source>
        <strain evidence="8">wild type</strain>
    </source>
</reference>
<feature type="chain" id="PRO_5014090190" evidence="6">
    <location>
        <begin position="24"/>
        <end position="552"/>
    </location>
</feature>
<accession>F6WL94</accession>
<evidence type="ECO:0000256" key="1">
    <source>
        <dbReference type="ARBA" id="ARBA00004573"/>
    </source>
</evidence>
<dbReference type="HOGENOM" id="CLU_493428_0_0_1"/>
<dbReference type="GO" id="GO:0046872">
    <property type="term" value="F:metal ion binding"/>
    <property type="evidence" value="ECO:0007669"/>
    <property type="project" value="UniProtKB-KW"/>
</dbReference>
<gene>
    <name evidence="8" type="primary">LOC100175194</name>
</gene>
<proteinExistence type="inferred from homology"/>
<keyword evidence="5" id="KW-0470">Melanin biosynthesis</keyword>
<dbReference type="Proteomes" id="UP000008144">
    <property type="component" value="Chromosome 4"/>
</dbReference>
<dbReference type="InterPro" id="IPR002227">
    <property type="entry name" value="Tyrosinase_Cu-bd"/>
</dbReference>
<reference evidence="9" key="1">
    <citation type="journal article" date="2002" name="Science">
        <title>The draft genome of Ciona intestinalis: insights into chordate and vertebrate origins.</title>
        <authorList>
            <person name="Dehal P."/>
            <person name="Satou Y."/>
            <person name="Campbell R.K."/>
            <person name="Chapman J."/>
            <person name="Degnan B."/>
            <person name="De Tomaso A."/>
            <person name="Davidson B."/>
            <person name="Di Gregorio A."/>
            <person name="Gelpke M."/>
            <person name="Goodstein D.M."/>
            <person name="Harafuji N."/>
            <person name="Hastings K.E."/>
            <person name="Ho I."/>
            <person name="Hotta K."/>
            <person name="Huang W."/>
            <person name="Kawashima T."/>
            <person name="Lemaire P."/>
            <person name="Martinez D."/>
            <person name="Meinertzhagen I.A."/>
            <person name="Necula S."/>
            <person name="Nonaka M."/>
            <person name="Putnam N."/>
            <person name="Rash S."/>
            <person name="Saiga H."/>
            <person name="Satake M."/>
            <person name="Terry A."/>
            <person name="Yamada L."/>
            <person name="Wang H.G."/>
            <person name="Awazu S."/>
            <person name="Azumi K."/>
            <person name="Boore J."/>
            <person name="Branno M."/>
            <person name="Chin-Bow S."/>
            <person name="DeSantis R."/>
            <person name="Doyle S."/>
            <person name="Francino P."/>
            <person name="Keys D.N."/>
            <person name="Haga S."/>
            <person name="Hayashi H."/>
            <person name="Hino K."/>
            <person name="Imai K.S."/>
            <person name="Inaba K."/>
            <person name="Kano S."/>
            <person name="Kobayashi K."/>
            <person name="Kobayashi M."/>
            <person name="Lee B.I."/>
            <person name="Makabe K.W."/>
            <person name="Manohar C."/>
            <person name="Matassi G."/>
            <person name="Medina M."/>
            <person name="Mochizuki Y."/>
            <person name="Mount S."/>
            <person name="Morishita T."/>
            <person name="Miura S."/>
            <person name="Nakayama A."/>
            <person name="Nishizaka S."/>
            <person name="Nomoto H."/>
            <person name="Ohta F."/>
            <person name="Oishi K."/>
            <person name="Rigoutsos I."/>
            <person name="Sano M."/>
            <person name="Sasaki A."/>
            <person name="Sasakura Y."/>
            <person name="Shoguchi E."/>
            <person name="Shin-i T."/>
            <person name="Spagnuolo A."/>
            <person name="Stainier D."/>
            <person name="Suzuki M.M."/>
            <person name="Tassy O."/>
            <person name="Takatori N."/>
            <person name="Tokuoka M."/>
            <person name="Yagi K."/>
            <person name="Yoshizaki F."/>
            <person name="Wada S."/>
            <person name="Zhang C."/>
            <person name="Hyatt P.D."/>
            <person name="Larimer F."/>
            <person name="Detter C."/>
            <person name="Doggett N."/>
            <person name="Glavina T."/>
            <person name="Hawkins T."/>
            <person name="Richardson P."/>
            <person name="Lucas S."/>
            <person name="Kohara Y."/>
            <person name="Levine M."/>
            <person name="Satoh N."/>
            <person name="Rokhsar D.S."/>
        </authorList>
    </citation>
    <scope>NUCLEOTIDE SEQUENCE [LARGE SCALE GENOMIC DNA]</scope>
</reference>
<protein>
    <submittedName>
        <fullName evidence="8">Hemocyanin A-type, units Ode to Odg-like</fullName>
    </submittedName>
</protein>
<dbReference type="PRINTS" id="PR00092">
    <property type="entry name" value="TYROSINASE"/>
</dbReference>
<evidence type="ECO:0000256" key="2">
    <source>
        <dbReference type="ARBA" id="ARBA00009928"/>
    </source>
</evidence>
<keyword evidence="3" id="KW-0479">Metal-binding</keyword>
<dbReference type="PANTHER" id="PTHR11474:SF126">
    <property type="entry name" value="TYROSINASE-LIKE PROTEIN TYR-1-RELATED"/>
    <property type="match status" value="1"/>
</dbReference>
<evidence type="ECO:0000259" key="7">
    <source>
        <dbReference type="Pfam" id="PF00264"/>
    </source>
</evidence>
<dbReference type="SUPFAM" id="SSF48056">
    <property type="entry name" value="Di-copper centre-containing domain"/>
    <property type="match status" value="1"/>
</dbReference>
<evidence type="ECO:0000256" key="6">
    <source>
        <dbReference type="SAM" id="SignalP"/>
    </source>
</evidence>
<comment type="similarity">
    <text evidence="2">Belongs to the tyrosinase family.</text>
</comment>